<sequence>MASTAEQHSRLRYEVVSLRRLLLPWIARLLVREDGLMLLLQGNEHITPRTQRELSRSQAVVLQDKRPPSIETFWVPIYQAVYQTVDWFHNTISEDDDDATALELEVVKVLAYMLSEWPFPVNGIFTRPNPMLPDNELARVRQMAPTEVWAHVRHRIHLNPDYMLEVLDHAARTLMLRSYEDEAFRPVKYVPSGAGPQTTIAHVEEVKRLENAVRVMIRKTPAGPSK</sequence>
<dbReference type="Proteomes" id="UP000054007">
    <property type="component" value="Unassembled WGS sequence"/>
</dbReference>
<evidence type="ECO:0000313" key="2">
    <source>
        <dbReference type="Proteomes" id="UP000054007"/>
    </source>
</evidence>
<gene>
    <name evidence="1" type="ORF">CYLTODRAFT_415199</name>
</gene>
<organism evidence="1 2">
    <name type="scientific">Cylindrobasidium torrendii FP15055 ss-10</name>
    <dbReference type="NCBI Taxonomy" id="1314674"/>
    <lineage>
        <taxon>Eukaryota</taxon>
        <taxon>Fungi</taxon>
        <taxon>Dikarya</taxon>
        <taxon>Basidiomycota</taxon>
        <taxon>Agaricomycotina</taxon>
        <taxon>Agaricomycetes</taxon>
        <taxon>Agaricomycetidae</taxon>
        <taxon>Agaricales</taxon>
        <taxon>Marasmiineae</taxon>
        <taxon>Physalacriaceae</taxon>
        <taxon>Cylindrobasidium</taxon>
    </lineage>
</organism>
<dbReference type="AlphaFoldDB" id="A0A0D7AUW9"/>
<proteinExistence type="predicted"/>
<reference evidence="1 2" key="1">
    <citation type="journal article" date="2015" name="Fungal Genet. Biol.">
        <title>Evolution of novel wood decay mechanisms in Agaricales revealed by the genome sequences of Fistulina hepatica and Cylindrobasidium torrendii.</title>
        <authorList>
            <person name="Floudas D."/>
            <person name="Held B.W."/>
            <person name="Riley R."/>
            <person name="Nagy L.G."/>
            <person name="Koehler G."/>
            <person name="Ransdell A.S."/>
            <person name="Younus H."/>
            <person name="Chow J."/>
            <person name="Chiniquy J."/>
            <person name="Lipzen A."/>
            <person name="Tritt A."/>
            <person name="Sun H."/>
            <person name="Haridas S."/>
            <person name="LaButti K."/>
            <person name="Ohm R.A."/>
            <person name="Kues U."/>
            <person name="Blanchette R.A."/>
            <person name="Grigoriev I.V."/>
            <person name="Minto R.E."/>
            <person name="Hibbett D.S."/>
        </authorList>
    </citation>
    <scope>NUCLEOTIDE SEQUENCE [LARGE SCALE GENOMIC DNA]</scope>
    <source>
        <strain evidence="1 2">FP15055 ss-10</strain>
    </source>
</reference>
<name>A0A0D7AUW9_9AGAR</name>
<keyword evidence="2" id="KW-1185">Reference proteome</keyword>
<dbReference type="EMBL" id="KN880871">
    <property type="protein sequence ID" value="KIY61785.1"/>
    <property type="molecule type" value="Genomic_DNA"/>
</dbReference>
<protein>
    <submittedName>
        <fullName evidence="1">Uncharacterized protein</fullName>
    </submittedName>
</protein>
<accession>A0A0D7AUW9</accession>
<evidence type="ECO:0000313" key="1">
    <source>
        <dbReference type="EMBL" id="KIY61785.1"/>
    </source>
</evidence>